<protein>
    <recommendedName>
        <fullName evidence="1">Nitroreductase domain-containing protein</fullName>
    </recommendedName>
</protein>
<gene>
    <name evidence="2" type="ORF">CVO96_12090</name>
</gene>
<dbReference type="PANTHER" id="PTHR43821">
    <property type="entry name" value="NAD(P)H NITROREDUCTASE YDJA-RELATED"/>
    <property type="match status" value="1"/>
</dbReference>
<evidence type="ECO:0000313" key="2">
    <source>
        <dbReference type="EMBL" id="PNY82009.1"/>
    </source>
</evidence>
<dbReference type="OrthoDB" id="9782629at2"/>
<keyword evidence="3" id="KW-1185">Reference proteome</keyword>
<dbReference type="InterPro" id="IPR029479">
    <property type="entry name" value="Nitroreductase"/>
</dbReference>
<reference evidence="2 3" key="1">
    <citation type="submission" date="2018-01" db="EMBL/GenBank/DDBJ databases">
        <title>Deinococcus koreensis sp. nov., a radiation-resistant bacterium isolated from river water.</title>
        <authorList>
            <person name="Choi A."/>
        </authorList>
    </citation>
    <scope>NUCLEOTIDE SEQUENCE [LARGE SCALE GENOMIC DNA]</scope>
    <source>
        <strain evidence="2 3">SJW1-2</strain>
    </source>
</reference>
<proteinExistence type="predicted"/>
<dbReference type="Proteomes" id="UP000236379">
    <property type="component" value="Unassembled WGS sequence"/>
</dbReference>
<dbReference type="SUPFAM" id="SSF55469">
    <property type="entry name" value="FMN-dependent nitroreductase-like"/>
    <property type="match status" value="1"/>
</dbReference>
<name>A0A2K3UZP6_9DEIO</name>
<dbReference type="GO" id="GO:0016491">
    <property type="term" value="F:oxidoreductase activity"/>
    <property type="evidence" value="ECO:0007669"/>
    <property type="project" value="InterPro"/>
</dbReference>
<dbReference type="PANTHER" id="PTHR43821:SF1">
    <property type="entry name" value="NAD(P)H NITROREDUCTASE YDJA-RELATED"/>
    <property type="match status" value="1"/>
</dbReference>
<comment type="caution">
    <text evidence="2">The sequence shown here is derived from an EMBL/GenBank/DDBJ whole genome shotgun (WGS) entry which is preliminary data.</text>
</comment>
<dbReference type="Gene3D" id="3.40.109.10">
    <property type="entry name" value="NADH Oxidase"/>
    <property type="match status" value="1"/>
</dbReference>
<sequence>MRLGELFAQGYAAGTAPDRDSPAALAAQRACALKAPAWISLELHIPPGSKFPQWEEQVALACAAQNMLLAATAFGLASKWASGAVMVSPLTAQALGAPRRLGFIFPGFPARSVPDSTRAPLAQTVTWAEEAGAP</sequence>
<evidence type="ECO:0000313" key="3">
    <source>
        <dbReference type="Proteomes" id="UP000236379"/>
    </source>
</evidence>
<dbReference type="InterPro" id="IPR052530">
    <property type="entry name" value="NAD(P)H_nitroreductase"/>
</dbReference>
<dbReference type="InterPro" id="IPR000415">
    <property type="entry name" value="Nitroreductase-like"/>
</dbReference>
<dbReference type="AlphaFoldDB" id="A0A2K3UZP6"/>
<dbReference type="EMBL" id="PPPD01000001">
    <property type="protein sequence ID" value="PNY82009.1"/>
    <property type="molecule type" value="Genomic_DNA"/>
</dbReference>
<dbReference type="Pfam" id="PF00881">
    <property type="entry name" value="Nitroreductase"/>
    <property type="match status" value="1"/>
</dbReference>
<organism evidence="2 3">
    <name type="scientific">Deinococcus koreensis</name>
    <dbReference type="NCBI Taxonomy" id="2054903"/>
    <lineage>
        <taxon>Bacteria</taxon>
        <taxon>Thermotogati</taxon>
        <taxon>Deinococcota</taxon>
        <taxon>Deinococci</taxon>
        <taxon>Deinococcales</taxon>
        <taxon>Deinococcaceae</taxon>
        <taxon>Deinococcus</taxon>
    </lineage>
</organism>
<feature type="domain" description="Nitroreductase" evidence="1">
    <location>
        <begin position="7"/>
        <end position="101"/>
    </location>
</feature>
<accession>A0A2K3UZP6</accession>
<evidence type="ECO:0000259" key="1">
    <source>
        <dbReference type="Pfam" id="PF00881"/>
    </source>
</evidence>